<proteinExistence type="predicted"/>
<evidence type="ECO:0000313" key="5">
    <source>
        <dbReference type="Proteomes" id="UP000324022"/>
    </source>
</evidence>
<dbReference type="Pfam" id="PF06159">
    <property type="entry name" value="TRAPPC13_N"/>
    <property type="match status" value="1"/>
</dbReference>
<dbReference type="PANTHER" id="PTHR13134">
    <property type="entry name" value="TRAFFICKING PROTEIN PARTICLE COMPLEX SUBUNIT 13"/>
    <property type="match status" value="1"/>
</dbReference>
<feature type="region of interest" description="Disordered" evidence="1">
    <location>
        <begin position="557"/>
        <end position="607"/>
    </location>
</feature>
<feature type="compositionally biased region" description="Low complexity" evidence="1">
    <location>
        <begin position="583"/>
        <end position="603"/>
    </location>
</feature>
<feature type="compositionally biased region" description="Pro residues" evidence="1">
    <location>
        <begin position="1"/>
        <end position="25"/>
    </location>
</feature>
<sequence>MASQPPPPPTSSTPQRPHQPSPLSQPPTVTASSTSSSSATQHGGPHQLSLKVMRASAPSLAVSEKPYYDDHFSSSSNPLLKAVGQGIREGLSQDLLSNGWGQDEPSSSSAAESFPISNLLVLPSSFGTLFLGETFRTYLCVRNESDSPVREPSLRVEMQVGSSDPQQQQQQPSPADGVRWHQLAHVILPTPTRYSPEPPSSSDDQESQSKPVWELSPSQPLETTLGYDIKDLGPHVLVCTVGYKSLSPAPEAGGEAVWVERSFRKFYKFSVDRSPISVRTKVHHPRHASALYHPDAKVRGKVSLEVQVQNVAGNGASLVFQGLALKPAHGWKWVSVDRPSLSSDEEAKGKGDMWISGGERGGSNEVLADGDVRQYLFDLYPSSSLSLASEVLKPTIDMGTSPEGHSIRGDPLGHLDISWRMSLGENGRLQTSQLVRRRVAIPPVPIAIPADNGVVGPQVTTRLTLLPEAVETLKKVKAGETVELGVKVEVCDVSGLLLPLKEEGKEEKESSGSDDDTPLSEISPRTRRSATTTTNPSEQGQEITITRTFRLALQHCAISPPPLPSPADTTTHDAAPSTPRKPAVPSSSSRTSTATQPAPSTSSVGGLNKARLQANLTNLVRNSSLSLRPSSTRASVDVTSEESSLPPSINPSPSNTPQPPPVPSKTNLASAAPIFEPSSPSSPSSPTPHQNPPPLPSPYLPWPTLTQLYALHTETHSQALNRPLSSGIPTTFLPTPNLALFQETSLIPLPEIQLEVKMYRATDGKMYRSNGNNIQQDVATVQSSLKFILTDAIAAQNQDGQNNAKVLRFGAVRIILLAYGDKLNDDPEEKQFRECMTVLQDIPVFAEALLLPY</sequence>
<evidence type="ECO:0000259" key="3">
    <source>
        <dbReference type="Pfam" id="PF23647"/>
    </source>
</evidence>
<name>A0A5C3EEJ4_9BASI</name>
<keyword evidence="5" id="KW-1185">Reference proteome</keyword>
<evidence type="ECO:0000313" key="4">
    <source>
        <dbReference type="EMBL" id="SPO28066.1"/>
    </source>
</evidence>
<feature type="compositionally biased region" description="Pro residues" evidence="1">
    <location>
        <begin position="683"/>
        <end position="699"/>
    </location>
</feature>
<reference evidence="4 5" key="1">
    <citation type="submission" date="2018-03" db="EMBL/GenBank/DDBJ databases">
        <authorList>
            <person name="Guldener U."/>
        </authorList>
    </citation>
    <scope>NUCLEOTIDE SEQUENCE [LARGE SCALE GENOMIC DNA]</scope>
    <source>
        <strain evidence="4 5">NBRC100155</strain>
    </source>
</reference>
<feature type="region of interest" description="Disordered" evidence="1">
    <location>
        <begin position="502"/>
        <end position="543"/>
    </location>
</feature>
<dbReference type="InterPro" id="IPR055429">
    <property type="entry name" value="TRAPPC13_M"/>
</dbReference>
<feature type="domain" description="Trafficking protein particle complex subunit 13 middle" evidence="3">
    <location>
        <begin position="276"/>
        <end position="437"/>
    </location>
</feature>
<dbReference type="Pfam" id="PF23647">
    <property type="entry name" value="TRAPPC13_M"/>
    <property type="match status" value="1"/>
</dbReference>
<dbReference type="AlphaFoldDB" id="A0A5C3EEJ4"/>
<feature type="compositionally biased region" description="Polar residues" evidence="1">
    <location>
        <begin position="626"/>
        <end position="638"/>
    </location>
</feature>
<dbReference type="InterPro" id="IPR055427">
    <property type="entry name" value="TRAPPC13_N"/>
</dbReference>
<feature type="compositionally biased region" description="Low complexity" evidence="1">
    <location>
        <begin position="162"/>
        <end position="174"/>
    </location>
</feature>
<dbReference type="InterPro" id="IPR010378">
    <property type="entry name" value="TRAPPC13"/>
</dbReference>
<gene>
    <name evidence="4" type="ORF">UTRI_04457_B</name>
</gene>
<dbReference type="OrthoDB" id="10250284at2759"/>
<protein>
    <submittedName>
        <fullName evidence="4">Uncharacterized protein</fullName>
    </submittedName>
</protein>
<dbReference type="GO" id="GO:1990072">
    <property type="term" value="C:TRAPPIII protein complex"/>
    <property type="evidence" value="ECO:0007669"/>
    <property type="project" value="TreeGrafter"/>
</dbReference>
<feature type="region of interest" description="Disordered" evidence="1">
    <location>
        <begin position="156"/>
        <end position="177"/>
    </location>
</feature>
<feature type="domain" description="Trafficking protein particle complex subunit 13 N-terminal" evidence="2">
    <location>
        <begin position="46"/>
        <end position="271"/>
    </location>
</feature>
<dbReference type="PANTHER" id="PTHR13134:SF3">
    <property type="entry name" value="TRAFFICKING PROTEIN PARTICLE COMPLEX SUBUNIT 13"/>
    <property type="match status" value="1"/>
</dbReference>
<feature type="compositionally biased region" description="Basic and acidic residues" evidence="1">
    <location>
        <begin position="502"/>
        <end position="511"/>
    </location>
</feature>
<dbReference type="Proteomes" id="UP000324022">
    <property type="component" value="Unassembled WGS sequence"/>
</dbReference>
<dbReference type="EMBL" id="OOIN01000021">
    <property type="protein sequence ID" value="SPO28066.1"/>
    <property type="molecule type" value="Genomic_DNA"/>
</dbReference>
<feature type="compositionally biased region" description="Pro residues" evidence="1">
    <location>
        <begin position="648"/>
        <end position="663"/>
    </location>
</feature>
<feature type="compositionally biased region" description="Low complexity" evidence="1">
    <location>
        <begin position="26"/>
        <end position="41"/>
    </location>
</feature>
<feature type="region of interest" description="Disordered" evidence="1">
    <location>
        <begin position="1"/>
        <end position="50"/>
    </location>
</feature>
<feature type="compositionally biased region" description="Low complexity" evidence="1">
    <location>
        <begin position="669"/>
        <end position="682"/>
    </location>
</feature>
<organism evidence="4 5">
    <name type="scientific">Ustilago trichophora</name>
    <dbReference type="NCBI Taxonomy" id="86804"/>
    <lineage>
        <taxon>Eukaryota</taxon>
        <taxon>Fungi</taxon>
        <taxon>Dikarya</taxon>
        <taxon>Basidiomycota</taxon>
        <taxon>Ustilaginomycotina</taxon>
        <taxon>Ustilaginomycetes</taxon>
        <taxon>Ustilaginales</taxon>
        <taxon>Ustilaginaceae</taxon>
        <taxon>Ustilago</taxon>
    </lineage>
</organism>
<feature type="region of interest" description="Disordered" evidence="1">
    <location>
        <begin position="190"/>
        <end position="217"/>
    </location>
</feature>
<feature type="region of interest" description="Disordered" evidence="1">
    <location>
        <begin position="626"/>
        <end position="699"/>
    </location>
</feature>
<evidence type="ECO:0000259" key="2">
    <source>
        <dbReference type="Pfam" id="PF06159"/>
    </source>
</evidence>
<evidence type="ECO:0000256" key="1">
    <source>
        <dbReference type="SAM" id="MobiDB-lite"/>
    </source>
</evidence>
<accession>A0A5C3EEJ4</accession>